<gene>
    <name evidence="4" type="ordered locus">PCC8801_1073</name>
</gene>
<dbReference type="Gene3D" id="3.60.10.10">
    <property type="entry name" value="Endonuclease/exonuclease/phosphatase"/>
    <property type="match status" value="1"/>
</dbReference>
<dbReference type="AlphaFoldDB" id="B7K106"/>
<feature type="domain" description="Endonuclease/exonuclease/phosphatase" evidence="2">
    <location>
        <begin position="67"/>
        <end position="421"/>
    </location>
</feature>
<feature type="signal peptide" evidence="1">
    <location>
        <begin position="1"/>
        <end position="29"/>
    </location>
</feature>
<protein>
    <recommendedName>
        <fullName evidence="6">Endonuclease/exonuclease/phosphatase</fullName>
    </recommendedName>
</protein>
<dbReference type="GO" id="GO:0003824">
    <property type="term" value="F:catalytic activity"/>
    <property type="evidence" value="ECO:0007669"/>
    <property type="project" value="InterPro"/>
</dbReference>
<feature type="domain" description="Ice-binding protein C-terminal" evidence="3">
    <location>
        <begin position="431"/>
        <end position="454"/>
    </location>
</feature>
<evidence type="ECO:0000256" key="1">
    <source>
        <dbReference type="SAM" id="SignalP"/>
    </source>
</evidence>
<evidence type="ECO:0000259" key="2">
    <source>
        <dbReference type="Pfam" id="PF03372"/>
    </source>
</evidence>
<dbReference type="NCBIfam" id="TIGR02595">
    <property type="entry name" value="PEP_CTERM"/>
    <property type="match status" value="1"/>
</dbReference>
<dbReference type="InterPro" id="IPR005135">
    <property type="entry name" value="Endo/exonuclease/phosphatase"/>
</dbReference>
<dbReference type="eggNOG" id="COG4222">
    <property type="taxonomic scope" value="Bacteria"/>
</dbReference>
<evidence type="ECO:0008006" key="6">
    <source>
        <dbReference type="Google" id="ProtNLM"/>
    </source>
</evidence>
<dbReference type="Pfam" id="PF03372">
    <property type="entry name" value="Exo_endo_phos"/>
    <property type="match status" value="1"/>
</dbReference>
<dbReference type="RefSeq" id="WP_012594422.1">
    <property type="nucleotide sequence ID" value="NC_011726.1"/>
</dbReference>
<name>B7K106_RIPO1</name>
<dbReference type="Proteomes" id="UP000008204">
    <property type="component" value="Chromosome"/>
</dbReference>
<evidence type="ECO:0000259" key="3">
    <source>
        <dbReference type="Pfam" id="PF07589"/>
    </source>
</evidence>
<accession>B7K106</accession>
<dbReference type="HOGENOM" id="CLU_042670_1_0_3"/>
<dbReference type="Pfam" id="PF07589">
    <property type="entry name" value="PEP-CTERM"/>
    <property type="match status" value="1"/>
</dbReference>
<dbReference type="SUPFAM" id="SSF56219">
    <property type="entry name" value="DNase I-like"/>
    <property type="match status" value="1"/>
</dbReference>
<evidence type="ECO:0000313" key="4">
    <source>
        <dbReference type="EMBL" id="ACK65147.1"/>
    </source>
</evidence>
<keyword evidence="1" id="KW-0732">Signal</keyword>
<reference evidence="5" key="1">
    <citation type="journal article" date="2011" name="MBio">
        <title>Novel metabolic attributes of the genus Cyanothece, comprising a group of unicellular nitrogen-fixing Cyanobacteria.</title>
        <authorList>
            <person name="Bandyopadhyay A."/>
            <person name="Elvitigala T."/>
            <person name="Welsh E."/>
            <person name="Stockel J."/>
            <person name="Liberton M."/>
            <person name="Min H."/>
            <person name="Sherman L.A."/>
            <person name="Pakrasi H.B."/>
        </authorList>
    </citation>
    <scope>NUCLEOTIDE SEQUENCE [LARGE SCALE GENOMIC DNA]</scope>
    <source>
        <strain evidence="5">PCC 8801</strain>
    </source>
</reference>
<evidence type="ECO:0000313" key="5">
    <source>
        <dbReference type="Proteomes" id="UP000008204"/>
    </source>
</evidence>
<dbReference type="KEGG" id="cyp:PCC8801_1073"/>
<sequence>MKSNNSLLFSCLSLTISVTLTLLSSMAQAASTFRIATYNTSLSPNAQNALIQALLIAPNDPEYNTDPLAIQARQIAEVIQRIDPDIILLNEFNYDPNNPTLAAELFQQNYLSVGQNISGNSAANPINFAEFFVSPISTTDPFNTGIASGFDLDNNGLIVTTPGTPGYAGDAWGFGNYPGQYGMVIYSKYSILEEEARTFQNFLWLDMPANLLTDITGNDPDDWYTDEEAALFPLSSKSHWDIPIEVNGEIIHVLASHPTPPVFDGTEDRNGRRNYDEIRLWNDYITPSQSNYIYDDNGVFGGLEPGAKFVIMGDQNADPNDGDSVPGAINQLLDNPLVNTSQTPSSLGAVEAAISQAGVNNNHTGDPAYDTADFGDLPPFGAGNLRVDYVLPSSNLGIIDGEVFWPTNNNSLSSLNTASDHHAVVLNVTTSVPEPATGLGIFSLGILGLFSKRKQKS</sequence>
<keyword evidence="5" id="KW-1185">Reference proteome</keyword>
<dbReference type="EMBL" id="CP001287">
    <property type="protein sequence ID" value="ACK65147.1"/>
    <property type="molecule type" value="Genomic_DNA"/>
</dbReference>
<dbReference type="InterPro" id="IPR036691">
    <property type="entry name" value="Endo/exonu/phosph_ase_sf"/>
</dbReference>
<organism evidence="4 5">
    <name type="scientific">Rippkaea orientalis (strain PCC 8801 / RF-1)</name>
    <name type="common">Cyanothece sp. (strain PCC 8801)</name>
    <dbReference type="NCBI Taxonomy" id="41431"/>
    <lineage>
        <taxon>Bacteria</taxon>
        <taxon>Bacillati</taxon>
        <taxon>Cyanobacteriota</taxon>
        <taxon>Cyanophyceae</taxon>
        <taxon>Oscillatoriophycideae</taxon>
        <taxon>Chroococcales</taxon>
        <taxon>Aphanothecaceae</taxon>
        <taxon>Rippkaea</taxon>
        <taxon>Rippkaea orientalis</taxon>
    </lineage>
</organism>
<dbReference type="InterPro" id="IPR013424">
    <property type="entry name" value="Ice-binding_C"/>
</dbReference>
<dbReference type="OrthoDB" id="292013at2"/>
<feature type="chain" id="PRO_5002856198" description="Endonuclease/exonuclease/phosphatase" evidence="1">
    <location>
        <begin position="30"/>
        <end position="457"/>
    </location>
</feature>
<proteinExistence type="predicted"/>
<dbReference type="STRING" id="41431.PCC8801_1073"/>